<feature type="non-terminal residue" evidence="5">
    <location>
        <position position="510"/>
    </location>
</feature>
<dbReference type="EMBL" id="BTRK01000001">
    <property type="protein sequence ID" value="GMR30175.1"/>
    <property type="molecule type" value="Genomic_DNA"/>
</dbReference>
<evidence type="ECO:0000313" key="6">
    <source>
        <dbReference type="Proteomes" id="UP001328107"/>
    </source>
</evidence>
<evidence type="ECO:0000313" key="5">
    <source>
        <dbReference type="EMBL" id="GMR30175.1"/>
    </source>
</evidence>
<evidence type="ECO:0000259" key="4">
    <source>
        <dbReference type="Pfam" id="PF21365"/>
    </source>
</evidence>
<proteinExistence type="inferred from homology"/>
<keyword evidence="2" id="KW-0378">Hydrolase</keyword>
<accession>A0AAN4Z2R6</accession>
<evidence type="ECO:0000259" key="3">
    <source>
        <dbReference type="Pfam" id="PF01055"/>
    </source>
</evidence>
<dbReference type="PANTHER" id="PTHR22762:SF133">
    <property type="entry name" value="P-TYPE DOMAIN-CONTAINING PROTEIN"/>
    <property type="match status" value="1"/>
</dbReference>
<dbReference type="PANTHER" id="PTHR22762">
    <property type="entry name" value="ALPHA-GLUCOSIDASE"/>
    <property type="match status" value="1"/>
</dbReference>
<gene>
    <name evidence="5" type="ORF">PMAYCL1PPCAC_00370</name>
</gene>
<dbReference type="Proteomes" id="UP001328107">
    <property type="component" value="Unassembled WGS sequence"/>
</dbReference>
<evidence type="ECO:0008006" key="7">
    <source>
        <dbReference type="Google" id="ProtNLM"/>
    </source>
</evidence>
<dbReference type="InterPro" id="IPR000322">
    <property type="entry name" value="Glyco_hydro_31_TIM"/>
</dbReference>
<dbReference type="Pfam" id="PF01055">
    <property type="entry name" value="Glyco_hydro_31_2nd"/>
    <property type="match status" value="1"/>
</dbReference>
<dbReference type="Gene3D" id="3.20.20.80">
    <property type="entry name" value="Glycosidases"/>
    <property type="match status" value="1"/>
</dbReference>
<feature type="domain" description="Glycosyl hydrolase family 31 C-terminal" evidence="4">
    <location>
        <begin position="472"/>
        <end position="509"/>
    </location>
</feature>
<organism evidence="5 6">
    <name type="scientific">Pristionchus mayeri</name>
    <dbReference type="NCBI Taxonomy" id="1317129"/>
    <lineage>
        <taxon>Eukaryota</taxon>
        <taxon>Metazoa</taxon>
        <taxon>Ecdysozoa</taxon>
        <taxon>Nematoda</taxon>
        <taxon>Chromadorea</taxon>
        <taxon>Rhabditida</taxon>
        <taxon>Rhabditina</taxon>
        <taxon>Diplogasteromorpha</taxon>
        <taxon>Diplogasteroidea</taxon>
        <taxon>Neodiplogasteridae</taxon>
        <taxon>Pristionchus</taxon>
    </lineage>
</organism>
<evidence type="ECO:0000256" key="2">
    <source>
        <dbReference type="RuleBase" id="RU361185"/>
    </source>
</evidence>
<comment type="similarity">
    <text evidence="1 2">Belongs to the glycosyl hydrolase 31 family.</text>
</comment>
<name>A0AAN4Z2R6_9BILA</name>
<dbReference type="SUPFAM" id="SSF51011">
    <property type="entry name" value="Glycosyl hydrolase domain"/>
    <property type="match status" value="1"/>
</dbReference>
<dbReference type="AlphaFoldDB" id="A0AAN4Z2R6"/>
<dbReference type="InterPro" id="IPR013780">
    <property type="entry name" value="Glyco_hydro_b"/>
</dbReference>
<dbReference type="GO" id="GO:0004558">
    <property type="term" value="F:alpha-1,4-glucosidase activity"/>
    <property type="evidence" value="ECO:0007669"/>
    <property type="project" value="TreeGrafter"/>
</dbReference>
<dbReference type="GO" id="GO:0005975">
    <property type="term" value="P:carbohydrate metabolic process"/>
    <property type="evidence" value="ECO:0007669"/>
    <property type="project" value="InterPro"/>
</dbReference>
<dbReference type="InterPro" id="IPR048395">
    <property type="entry name" value="Glyco_hydro_31_C"/>
</dbReference>
<dbReference type="CDD" id="cd06602">
    <property type="entry name" value="GH31_MGAM_SI_GAA"/>
    <property type="match status" value="1"/>
</dbReference>
<dbReference type="SUPFAM" id="SSF51445">
    <property type="entry name" value="(Trans)glycosidases"/>
    <property type="match status" value="1"/>
</dbReference>
<reference evidence="6" key="1">
    <citation type="submission" date="2022-10" db="EMBL/GenBank/DDBJ databases">
        <title>Genome assembly of Pristionchus species.</title>
        <authorList>
            <person name="Yoshida K."/>
            <person name="Sommer R.J."/>
        </authorList>
    </citation>
    <scope>NUCLEOTIDE SEQUENCE [LARGE SCALE GENOMIC DNA]</scope>
    <source>
        <strain evidence="6">RS5460</strain>
    </source>
</reference>
<sequence>MGRKRAPESKGLLLIVLILAWFLESLRDYCTLTRLRLPYHWWHSRHLRIPGPTPAEVVQQFTAFVGRPALPPYWALGYQLCRYGYKSVDHMRNTVERVRNYSIPFDVAYADIDYMERSKDFTFGANWSDFPSFVKQLHDWDMHNILIFDPAIEVDYVTFRRAIEMNASFISWERPDEVSRTIQDVYPLVKDTKILLSVVWPDKHVAFPDFLDPLPNTAKWWTEEFKQFHDQIGFDGAWIDMNEPAAFGTNEKIPFYFDDDDHPNLKPLSCPITGPDSEWASPPYKTQEVYKYGKGAFLATKTVCMRAMSARGRQRQYDVHSLYGWSESRATADAVRAATGKRGVVISRSTFPSSGRFGGHWLGDNTASWEDLRSAVIGAMELNIFGIPYVGSDVCGFNGPSNEELCLRWHQLGAFHSFYRITGYSNHNSDDEPDQDPAVWPSVAAATRKANEFRYAYLPYLYTLHGKASLNGDTVVRPLFFDFGADKKTLEISEQFMWGPSILVMPVLRE</sequence>
<evidence type="ECO:0000256" key="1">
    <source>
        <dbReference type="ARBA" id="ARBA00007806"/>
    </source>
</evidence>
<keyword evidence="6" id="KW-1185">Reference proteome</keyword>
<dbReference type="Pfam" id="PF21365">
    <property type="entry name" value="Glyco_hydro_31_3rd"/>
    <property type="match status" value="1"/>
</dbReference>
<protein>
    <recommendedName>
        <fullName evidence="7">Glycoside hydrolase</fullName>
    </recommendedName>
</protein>
<dbReference type="Gene3D" id="2.60.40.1180">
    <property type="entry name" value="Golgi alpha-mannosidase II"/>
    <property type="match status" value="1"/>
</dbReference>
<keyword evidence="2" id="KW-0326">Glycosidase</keyword>
<dbReference type="InterPro" id="IPR017853">
    <property type="entry name" value="GH"/>
</dbReference>
<feature type="domain" description="Glycoside hydrolase family 31 TIM barrel" evidence="3">
    <location>
        <begin position="68"/>
        <end position="464"/>
    </location>
</feature>
<comment type="caution">
    <text evidence="5">The sequence shown here is derived from an EMBL/GenBank/DDBJ whole genome shotgun (WGS) entry which is preliminary data.</text>
</comment>